<keyword evidence="10" id="KW-1185">Reference proteome</keyword>
<feature type="non-terminal residue" evidence="9">
    <location>
        <position position="541"/>
    </location>
</feature>
<evidence type="ECO:0000256" key="4">
    <source>
        <dbReference type="ARBA" id="ARBA00022932"/>
    </source>
</evidence>
<dbReference type="AlphaFoldDB" id="A0A7K8UF07"/>
<evidence type="ECO:0000313" key="9">
    <source>
        <dbReference type="EMBL" id="NXF53015.1"/>
    </source>
</evidence>
<dbReference type="GO" id="GO:0031297">
    <property type="term" value="P:replication fork processing"/>
    <property type="evidence" value="ECO:0007669"/>
    <property type="project" value="TreeGrafter"/>
</dbReference>
<dbReference type="GO" id="GO:0042276">
    <property type="term" value="P:error-prone translesion synthesis"/>
    <property type="evidence" value="ECO:0007669"/>
    <property type="project" value="InterPro"/>
</dbReference>
<proteinExistence type="inferred from homology"/>
<evidence type="ECO:0000256" key="2">
    <source>
        <dbReference type="ARBA" id="ARBA00012417"/>
    </source>
</evidence>
<dbReference type="GO" id="GO:0000428">
    <property type="term" value="C:DNA-directed RNA polymerase complex"/>
    <property type="evidence" value="ECO:0007669"/>
    <property type="project" value="UniProtKB-KW"/>
</dbReference>
<evidence type="ECO:0000256" key="8">
    <source>
        <dbReference type="ARBA" id="ARBA00047303"/>
    </source>
</evidence>
<sequence>MKRKWEERLKKVEELASNYERNPLPPVYRPKLSKPFLPSSVWKIFCRQAEAFNYVKTCKEDVHVFALEKNTQSGQRFYLVTTYKELWFYYTKGYKTSLMHCYEVIPEKDACKLYFDLEFYKPANPGADGKSMVAKLIEYLMHSDAAINDTVLDYFLAQYSIRENLIFLLNYLVFSWGEHMYCNFVRTILQPVIRLMESKAAVVIPEERAGHVSQCPAEAVGLDGSLTDLTAVEDASKGWPAIPHKPKDMETSHQGENSEFSFLIVNDKEGDKQLFVDLGVYTRNRNFRMYKSSKAGKNVILKIAEDNKFVPSCEENVSLEEAYFLSSLICNCVSVVFVPTESMEGYQDSPYPEIDYFVRSLVNKDGVQGGIRRWNYFSLEEILVYDISGYRWCENIGRAHKSNNIMILVDLKKEVWYQKCHDPVCREKNFKSQSFPLPPRICLPFLFKEEEKYTLMDERGNTEEKVKPHSNVSDLSKSSVSLEKSLSQDFPLSDSEWDNASDDATFLEATEDVELAEAANDSLNCAMEEIPDEVLLEALRK</sequence>
<dbReference type="CDD" id="cd22256">
    <property type="entry name" value="PrimPol_RBD"/>
    <property type="match status" value="1"/>
</dbReference>
<dbReference type="EC" id="2.7.7.102" evidence="7"/>
<dbReference type="GO" id="GO:0005634">
    <property type="term" value="C:nucleus"/>
    <property type="evidence" value="ECO:0007669"/>
    <property type="project" value="TreeGrafter"/>
</dbReference>
<comment type="caution">
    <text evidence="9">The sequence shown here is derived from an EMBL/GenBank/DDBJ whole genome shotgun (WGS) entry which is preliminary data.</text>
</comment>
<evidence type="ECO:0000313" key="10">
    <source>
        <dbReference type="Proteomes" id="UP000569728"/>
    </source>
</evidence>
<keyword evidence="4" id="KW-0239">DNA-directed DNA polymerase</keyword>
<dbReference type="Pfam" id="PF03121">
    <property type="entry name" value="Herpes_UL52"/>
    <property type="match status" value="1"/>
</dbReference>
<dbReference type="PANTHER" id="PTHR31399:SF0">
    <property type="entry name" value="DNA-DIRECTED PRIMASE_POLYMERASE PROTEIN"/>
    <property type="match status" value="1"/>
</dbReference>
<dbReference type="InterPro" id="IPR044917">
    <property type="entry name" value="PRIMPOL"/>
</dbReference>
<accession>A0A7K8UF07</accession>
<dbReference type="GO" id="GO:0006264">
    <property type="term" value="P:mitochondrial DNA replication"/>
    <property type="evidence" value="ECO:0007669"/>
    <property type="project" value="TreeGrafter"/>
</dbReference>
<comment type="catalytic activity">
    <reaction evidence="8">
        <text>DNA(n) + a 2'-deoxyribonucleoside 5'-triphosphate = DNA(n+1) + diphosphate</text>
        <dbReference type="Rhea" id="RHEA:22508"/>
        <dbReference type="Rhea" id="RHEA-COMP:17339"/>
        <dbReference type="Rhea" id="RHEA-COMP:17340"/>
        <dbReference type="ChEBI" id="CHEBI:33019"/>
        <dbReference type="ChEBI" id="CHEBI:61560"/>
        <dbReference type="ChEBI" id="CHEBI:173112"/>
        <dbReference type="EC" id="2.7.7.7"/>
    </reaction>
    <physiologicalReaction direction="left-to-right" evidence="8">
        <dbReference type="Rhea" id="RHEA:22509"/>
    </physiologicalReaction>
</comment>
<keyword evidence="4" id="KW-0548">Nucleotidyltransferase</keyword>
<dbReference type="GO" id="GO:0009411">
    <property type="term" value="P:response to UV"/>
    <property type="evidence" value="ECO:0007669"/>
    <property type="project" value="TreeGrafter"/>
</dbReference>
<comment type="similarity">
    <text evidence="1">Belongs to the eukaryotic-type primase small subunit family.</text>
</comment>
<evidence type="ECO:0000256" key="5">
    <source>
        <dbReference type="ARBA" id="ARBA00026139"/>
    </source>
</evidence>
<evidence type="ECO:0000256" key="1">
    <source>
        <dbReference type="ARBA" id="ARBA00009762"/>
    </source>
</evidence>
<reference evidence="9 10" key="1">
    <citation type="submission" date="2019-09" db="EMBL/GenBank/DDBJ databases">
        <title>Bird 10,000 Genomes (B10K) Project - Family phase.</title>
        <authorList>
            <person name="Zhang G."/>
        </authorList>
    </citation>
    <scope>NUCLEOTIDE SEQUENCE [LARGE SCALE GENOMIC DNA]</scope>
    <source>
        <strain evidence="9">B10K-CU-031-11</strain>
        <tissue evidence="9">Muscle</tissue>
    </source>
</reference>
<dbReference type="EC" id="2.7.7.7" evidence="2"/>
<feature type="non-terminal residue" evidence="9">
    <location>
        <position position="1"/>
    </location>
</feature>
<dbReference type="OrthoDB" id="5988181at2759"/>
<evidence type="ECO:0000256" key="3">
    <source>
        <dbReference type="ARBA" id="ARBA00022478"/>
    </source>
</evidence>
<dbReference type="GO" id="GO:0005759">
    <property type="term" value="C:mitochondrial matrix"/>
    <property type="evidence" value="ECO:0007669"/>
    <property type="project" value="TreeGrafter"/>
</dbReference>
<dbReference type="PANTHER" id="PTHR31399">
    <property type="entry name" value="DNA-DIRECTED PRIMASE / POLYMERASE PROTEIN"/>
    <property type="match status" value="1"/>
</dbReference>
<dbReference type="EMBL" id="VWZA01002211">
    <property type="protein sequence ID" value="NXF53015.1"/>
    <property type="molecule type" value="Genomic_DNA"/>
</dbReference>
<evidence type="ECO:0000256" key="7">
    <source>
        <dbReference type="ARBA" id="ARBA00044768"/>
    </source>
</evidence>
<gene>
    <name evidence="9" type="primary">Primpol</name>
    <name evidence="9" type="ORF">OCEOCE_R08924</name>
</gene>
<comment type="catalytic activity">
    <reaction evidence="6">
        <text>ssDNA + n NTP = ssDNA/pppN(pN)n-1 hybrid + (n-1) diphosphate.</text>
        <dbReference type="EC" id="2.7.7.102"/>
    </reaction>
</comment>
<keyword evidence="4" id="KW-0808">Transferase</keyword>
<evidence type="ECO:0000256" key="6">
    <source>
        <dbReference type="ARBA" id="ARBA00044677"/>
    </source>
</evidence>
<keyword evidence="3" id="KW-0240">DNA-directed RNA polymerase</keyword>
<organism evidence="9 10">
    <name type="scientific">Oceanites oceanicus</name>
    <name type="common">Wilson's storm petrel</name>
    <name type="synonym">Procellaria oceanica</name>
    <dbReference type="NCBI Taxonomy" id="79653"/>
    <lineage>
        <taxon>Eukaryota</taxon>
        <taxon>Metazoa</taxon>
        <taxon>Chordata</taxon>
        <taxon>Craniata</taxon>
        <taxon>Vertebrata</taxon>
        <taxon>Euteleostomi</taxon>
        <taxon>Archelosauria</taxon>
        <taxon>Archosauria</taxon>
        <taxon>Dinosauria</taxon>
        <taxon>Saurischia</taxon>
        <taxon>Theropoda</taxon>
        <taxon>Coelurosauria</taxon>
        <taxon>Aves</taxon>
        <taxon>Neognathae</taxon>
        <taxon>Neoaves</taxon>
        <taxon>Aequornithes</taxon>
        <taxon>Procellariiformes</taxon>
        <taxon>Hydrobatidae</taxon>
        <taxon>Oceanites</taxon>
    </lineage>
</organism>
<name>A0A7K8UF07_OCEOC</name>
<keyword evidence="3" id="KW-0804">Transcription</keyword>
<dbReference type="Proteomes" id="UP000569728">
    <property type="component" value="Unassembled WGS sequence"/>
</dbReference>
<dbReference type="GO" id="GO:0003682">
    <property type="term" value="F:chromatin binding"/>
    <property type="evidence" value="ECO:0007669"/>
    <property type="project" value="TreeGrafter"/>
</dbReference>
<protein>
    <recommendedName>
        <fullName evidence="5">DNA-directed primase/polymerase protein</fullName>
        <ecNumber evidence="7">2.7.7.102</ecNumber>
        <ecNumber evidence="2">2.7.7.7</ecNumber>
    </recommendedName>
</protein>
<dbReference type="GO" id="GO:0003887">
    <property type="term" value="F:DNA-directed DNA polymerase activity"/>
    <property type="evidence" value="ECO:0007669"/>
    <property type="project" value="UniProtKB-KW"/>
</dbReference>